<sequence>MKIITKLMHPIRRSLIEELPAEILTEILRKLPGKQELLCRSVSKTFLGLIDSRCFMERHLRDHDHGDEPSSLLTYGIHAETVFYKLWMCKTRLEESGEEKVLKVEDRSLWKYPCMQNQAYFNPISSNGLILIYGSSDPYVFNPIRKEAMKIPSLKDENAWKQPLGFGYDPKGNTHKIISVWETKELELVAKVFALRETDYEWRSLDISSSSSILP</sequence>
<dbReference type="EMBL" id="CACVBM020001740">
    <property type="protein sequence ID" value="CAA7058908.1"/>
    <property type="molecule type" value="Genomic_DNA"/>
</dbReference>
<organism evidence="2 3">
    <name type="scientific">Microthlaspi erraticum</name>
    <dbReference type="NCBI Taxonomy" id="1685480"/>
    <lineage>
        <taxon>Eukaryota</taxon>
        <taxon>Viridiplantae</taxon>
        <taxon>Streptophyta</taxon>
        <taxon>Embryophyta</taxon>
        <taxon>Tracheophyta</taxon>
        <taxon>Spermatophyta</taxon>
        <taxon>Magnoliopsida</taxon>
        <taxon>eudicotyledons</taxon>
        <taxon>Gunneridae</taxon>
        <taxon>Pentapetalae</taxon>
        <taxon>rosids</taxon>
        <taxon>malvids</taxon>
        <taxon>Brassicales</taxon>
        <taxon>Brassicaceae</taxon>
        <taxon>Coluteocarpeae</taxon>
        <taxon>Microthlaspi</taxon>
    </lineage>
</organism>
<dbReference type="PANTHER" id="PTHR31111">
    <property type="entry name" value="BNAA05G37150D PROTEIN-RELATED"/>
    <property type="match status" value="1"/>
</dbReference>
<evidence type="ECO:0000313" key="3">
    <source>
        <dbReference type="Proteomes" id="UP000467841"/>
    </source>
</evidence>
<keyword evidence="3" id="KW-1185">Reference proteome</keyword>
<dbReference type="InterPro" id="IPR036047">
    <property type="entry name" value="F-box-like_dom_sf"/>
</dbReference>
<evidence type="ECO:0000259" key="1">
    <source>
        <dbReference type="PROSITE" id="PS50181"/>
    </source>
</evidence>
<dbReference type="PROSITE" id="PS50181">
    <property type="entry name" value="FBOX"/>
    <property type="match status" value="1"/>
</dbReference>
<dbReference type="SUPFAM" id="SSF81383">
    <property type="entry name" value="F-box domain"/>
    <property type="match status" value="1"/>
</dbReference>
<dbReference type="SMART" id="SM00256">
    <property type="entry name" value="FBOX"/>
    <property type="match status" value="1"/>
</dbReference>
<dbReference type="PANTHER" id="PTHR31111:SF136">
    <property type="entry name" value="F-BOX ASSOCIATED DOMAIN-CONTAINING PROTEIN"/>
    <property type="match status" value="1"/>
</dbReference>
<dbReference type="InterPro" id="IPR001810">
    <property type="entry name" value="F-box_dom"/>
</dbReference>
<dbReference type="Pfam" id="PF00646">
    <property type="entry name" value="F-box"/>
    <property type="match status" value="1"/>
</dbReference>
<proteinExistence type="predicted"/>
<evidence type="ECO:0000313" key="2">
    <source>
        <dbReference type="EMBL" id="CAA7058908.1"/>
    </source>
</evidence>
<comment type="caution">
    <text evidence="2">The sequence shown here is derived from an EMBL/GenBank/DDBJ whole genome shotgun (WGS) entry which is preliminary data.</text>
</comment>
<gene>
    <name evidence="2" type="ORF">MERR_LOCUS46144</name>
</gene>
<dbReference type="Pfam" id="PF08268">
    <property type="entry name" value="FBA_3"/>
    <property type="match status" value="1"/>
</dbReference>
<dbReference type="InterPro" id="IPR013187">
    <property type="entry name" value="F-box-assoc_dom_typ3"/>
</dbReference>
<name>A0A6D2L031_9BRAS</name>
<dbReference type="AlphaFoldDB" id="A0A6D2L031"/>
<feature type="domain" description="F-box" evidence="1">
    <location>
        <begin position="13"/>
        <end position="63"/>
    </location>
</feature>
<dbReference type="OrthoDB" id="1034032at2759"/>
<accession>A0A6D2L031</accession>
<reference evidence="2" key="1">
    <citation type="submission" date="2020-01" db="EMBL/GenBank/DDBJ databases">
        <authorList>
            <person name="Mishra B."/>
        </authorList>
    </citation>
    <scope>NUCLEOTIDE SEQUENCE [LARGE SCALE GENOMIC DNA]</scope>
</reference>
<dbReference type="Proteomes" id="UP000467841">
    <property type="component" value="Unassembled WGS sequence"/>
</dbReference>
<protein>
    <recommendedName>
        <fullName evidence="1">F-box domain-containing protein</fullName>
    </recommendedName>
</protein>
<dbReference type="Gene3D" id="1.20.1280.50">
    <property type="match status" value="1"/>
</dbReference>